<evidence type="ECO:0000313" key="1">
    <source>
        <dbReference type="EMBL" id="RHY23002.1"/>
    </source>
</evidence>
<sequence>YLALQSKSTTILDPLDAHDYFDNDLVACKAAKRGESNASDYPTEKDSTLSLCSVSGTGEVATSPHTLEVLDAVPEQGLAYPTDDCGDSESPAWGWYVSLTPPEEMYAPTAYKAE</sequence>
<reference evidence="1 2" key="1">
    <citation type="submission" date="2018-08" db="EMBL/GenBank/DDBJ databases">
        <title>Aphanomyces genome sequencing and annotation.</title>
        <authorList>
            <person name="Minardi D."/>
            <person name="Oidtmann B."/>
            <person name="Van Der Giezen M."/>
            <person name="Studholme D.J."/>
        </authorList>
    </citation>
    <scope>NUCLEOTIDE SEQUENCE [LARGE SCALE GENOMIC DNA]</scope>
    <source>
        <strain evidence="1 2">NJM0002</strain>
    </source>
</reference>
<proteinExistence type="predicted"/>
<organism evidence="1 2">
    <name type="scientific">Aphanomyces invadans</name>
    <dbReference type="NCBI Taxonomy" id="157072"/>
    <lineage>
        <taxon>Eukaryota</taxon>
        <taxon>Sar</taxon>
        <taxon>Stramenopiles</taxon>
        <taxon>Oomycota</taxon>
        <taxon>Saprolegniomycetes</taxon>
        <taxon>Saprolegniales</taxon>
        <taxon>Verrucalvaceae</taxon>
        <taxon>Aphanomyces</taxon>
    </lineage>
</organism>
<gene>
    <name evidence="1" type="ORF">DYB32_009328</name>
</gene>
<evidence type="ECO:0000313" key="2">
    <source>
        <dbReference type="Proteomes" id="UP000285060"/>
    </source>
</evidence>
<dbReference type="Proteomes" id="UP000285060">
    <property type="component" value="Unassembled WGS sequence"/>
</dbReference>
<protein>
    <submittedName>
        <fullName evidence="1">Uncharacterized protein</fullName>
    </submittedName>
</protein>
<dbReference type="AlphaFoldDB" id="A0A3R6ZIP8"/>
<name>A0A3R6ZIP8_9STRA</name>
<dbReference type="EMBL" id="QUSY01001941">
    <property type="protein sequence ID" value="RHY23002.1"/>
    <property type="molecule type" value="Genomic_DNA"/>
</dbReference>
<keyword evidence="2" id="KW-1185">Reference proteome</keyword>
<comment type="caution">
    <text evidence="1">The sequence shown here is derived from an EMBL/GenBank/DDBJ whole genome shotgun (WGS) entry which is preliminary data.</text>
</comment>
<accession>A0A3R6ZIP8</accession>
<feature type="non-terminal residue" evidence="1">
    <location>
        <position position="1"/>
    </location>
</feature>